<comment type="caution">
    <text evidence="1">The sequence shown here is derived from an EMBL/GenBank/DDBJ whole genome shotgun (WGS) entry which is preliminary data.</text>
</comment>
<name>A0AAE1D8T9_9GAST</name>
<accession>A0AAE1D8T9</accession>
<gene>
    <name evidence="1" type="ORF">RRG08_010359</name>
</gene>
<reference evidence="1" key="1">
    <citation type="journal article" date="2023" name="G3 (Bethesda)">
        <title>A reference genome for the long-term kleptoplast-retaining sea slug Elysia crispata morphotype clarki.</title>
        <authorList>
            <person name="Eastman K.E."/>
            <person name="Pendleton A.L."/>
            <person name="Shaikh M.A."/>
            <person name="Suttiyut T."/>
            <person name="Ogas R."/>
            <person name="Tomko P."/>
            <person name="Gavelis G."/>
            <person name="Widhalm J.R."/>
            <person name="Wisecaver J.H."/>
        </authorList>
    </citation>
    <scope>NUCLEOTIDE SEQUENCE</scope>
    <source>
        <strain evidence="1">ECLA1</strain>
    </source>
</reference>
<proteinExistence type="predicted"/>
<dbReference type="AlphaFoldDB" id="A0AAE1D8T9"/>
<organism evidence="1 2">
    <name type="scientific">Elysia crispata</name>
    <name type="common">lettuce slug</name>
    <dbReference type="NCBI Taxonomy" id="231223"/>
    <lineage>
        <taxon>Eukaryota</taxon>
        <taxon>Metazoa</taxon>
        <taxon>Spiralia</taxon>
        <taxon>Lophotrochozoa</taxon>
        <taxon>Mollusca</taxon>
        <taxon>Gastropoda</taxon>
        <taxon>Heterobranchia</taxon>
        <taxon>Euthyneura</taxon>
        <taxon>Panpulmonata</taxon>
        <taxon>Sacoglossa</taxon>
        <taxon>Placobranchoidea</taxon>
        <taxon>Plakobranchidae</taxon>
        <taxon>Elysia</taxon>
    </lineage>
</organism>
<protein>
    <submittedName>
        <fullName evidence="1">Uncharacterized protein</fullName>
    </submittedName>
</protein>
<evidence type="ECO:0000313" key="1">
    <source>
        <dbReference type="EMBL" id="KAK3761744.1"/>
    </source>
</evidence>
<dbReference type="Proteomes" id="UP001283361">
    <property type="component" value="Unassembled WGS sequence"/>
</dbReference>
<dbReference type="EMBL" id="JAWDGP010004850">
    <property type="protein sequence ID" value="KAK3761744.1"/>
    <property type="molecule type" value="Genomic_DNA"/>
</dbReference>
<evidence type="ECO:0000313" key="2">
    <source>
        <dbReference type="Proteomes" id="UP001283361"/>
    </source>
</evidence>
<sequence length="151" mass="17301">MVVFCARKYICPSAWQRKDAKFVLFSAILNSPVSEILIMAASGTNEHHEACRKQNFINRQTYLKKRMMAEADGHDDTVAQAAMEEELHRKMGSTPGHLGPLSSYDLEKLHKKHGSTGTDEERRRAVRQNQYLTYTAKINGRLSSVNYQQQW</sequence>
<keyword evidence="2" id="KW-1185">Reference proteome</keyword>